<dbReference type="GO" id="GO:0001729">
    <property type="term" value="F:ceramide kinase activity"/>
    <property type="evidence" value="ECO:0007669"/>
    <property type="project" value="TreeGrafter"/>
</dbReference>
<dbReference type="PROSITE" id="PS50146">
    <property type="entry name" value="DAGK"/>
    <property type="match status" value="1"/>
</dbReference>
<evidence type="ECO:0000313" key="3">
    <source>
        <dbReference type="EMBL" id="KAK0052797.1"/>
    </source>
</evidence>
<dbReference type="InterPro" id="IPR045363">
    <property type="entry name" value="CERK_C"/>
</dbReference>
<feature type="compositionally biased region" description="Acidic residues" evidence="1">
    <location>
        <begin position="598"/>
        <end position="611"/>
    </location>
</feature>
<keyword evidence="3" id="KW-0808">Transferase</keyword>
<evidence type="ECO:0000259" key="2">
    <source>
        <dbReference type="PROSITE" id="PS50146"/>
    </source>
</evidence>
<keyword evidence="3" id="KW-0418">Kinase</keyword>
<gene>
    <name evidence="3" type="ORF">Bpfe_017913</name>
</gene>
<dbReference type="EMBL" id="JASAOG010000092">
    <property type="protein sequence ID" value="KAK0052797.1"/>
    <property type="molecule type" value="Genomic_DNA"/>
</dbReference>
<organism evidence="3 4">
    <name type="scientific">Biomphalaria pfeifferi</name>
    <name type="common">Bloodfluke planorb</name>
    <name type="synonym">Freshwater snail</name>
    <dbReference type="NCBI Taxonomy" id="112525"/>
    <lineage>
        <taxon>Eukaryota</taxon>
        <taxon>Metazoa</taxon>
        <taxon>Spiralia</taxon>
        <taxon>Lophotrochozoa</taxon>
        <taxon>Mollusca</taxon>
        <taxon>Gastropoda</taxon>
        <taxon>Heterobranchia</taxon>
        <taxon>Euthyneura</taxon>
        <taxon>Panpulmonata</taxon>
        <taxon>Hygrophila</taxon>
        <taxon>Lymnaeoidea</taxon>
        <taxon>Planorbidae</taxon>
        <taxon>Biomphalaria</taxon>
    </lineage>
</organism>
<dbReference type="Pfam" id="PF19280">
    <property type="entry name" value="CERK_C"/>
    <property type="match status" value="1"/>
</dbReference>
<dbReference type="Proteomes" id="UP001233172">
    <property type="component" value="Unassembled WGS sequence"/>
</dbReference>
<dbReference type="Pfam" id="PF00781">
    <property type="entry name" value="DAGK_cat"/>
    <property type="match status" value="1"/>
</dbReference>
<protein>
    <submittedName>
        <fullName evidence="3">Ceramide kinase-like protein</fullName>
    </submittedName>
</protein>
<dbReference type="GO" id="GO:0016020">
    <property type="term" value="C:membrane"/>
    <property type="evidence" value="ECO:0007669"/>
    <property type="project" value="GOC"/>
</dbReference>
<reference evidence="3" key="1">
    <citation type="journal article" date="2023" name="PLoS Negl. Trop. Dis.">
        <title>A genome sequence for Biomphalaria pfeifferi, the major vector snail for the human-infecting parasite Schistosoma mansoni.</title>
        <authorList>
            <person name="Bu L."/>
            <person name="Lu L."/>
            <person name="Laidemitt M.R."/>
            <person name="Zhang S.M."/>
            <person name="Mutuku M."/>
            <person name="Mkoji G."/>
            <person name="Steinauer M."/>
            <person name="Loker E.S."/>
        </authorList>
    </citation>
    <scope>NUCLEOTIDE SEQUENCE</scope>
    <source>
        <strain evidence="3">KasaAsao</strain>
    </source>
</reference>
<dbReference type="AlphaFoldDB" id="A0AAD8BDS4"/>
<sequence>MEPDKAYIRGEDGIPVLVDHSSIPSSPVNKKSMKFKETKTDQLVDSVDSVRKVSKTTGEILKAVFTIDGEGYDVIFNEKIGRISWSTMNATGRRRISSKGFSSFIQKRRLSITEDTYLDGLDISSLFGVHLKRRQKSSSGKEDEGQCLGIVLSMIEKKNVNMLREKTAFLEHPSEELCSPWVEKIKDCIKKIHHRPAVIKLFLQPFAGNKTGRSLYKNTISPLFQSAGVSVDLTEIKHNEFVKQEMVHLNLQDYDCIVCMGGDGTVNHLVNALLTRAQKEKDIEMKHNITPVKCPIPLGIIPTGKTNDIAQSVMGVADAVTATLHIIHGNFQDVDICSVYTPERFHQWAFNCQYGFTGQVLTFMKKYKTLGSKRIDAAVIKALTKSKMRAYECDIEYIPAESSYPKNTVCRTGCDICWNDECKLEYTEETTIDLVQELDPLSQSFSSDASSIIDLPQNNPWRSLKGKYLNVGLFTLPGISDYAPQGFSRYTHLNNGVIDLVVIKDVEKKEFVRHLRRFGNTKDPFDFPFVEMYRVKELRFRPRYPTGWNYNDHDFNEIKYQMSKEASQLQVKKSVEVINDLDHIKNHDNNPSIATLDLSDEEDEQEEEESENQNPPERLVGPMYRKTFSEIEREKHKWHVRKKEEKRKAKEQAKMVSVWSIDNQIVNKLELDFKVHHGLLSVSGLGVSPHTEFSEVRLGCLSGM</sequence>
<dbReference type="Gene3D" id="2.60.200.40">
    <property type="match status" value="1"/>
</dbReference>
<accession>A0AAD8BDS4</accession>
<proteinExistence type="predicted"/>
<dbReference type="GO" id="GO:0006672">
    <property type="term" value="P:ceramide metabolic process"/>
    <property type="evidence" value="ECO:0007669"/>
    <property type="project" value="TreeGrafter"/>
</dbReference>
<dbReference type="InterPro" id="IPR016064">
    <property type="entry name" value="NAD/diacylglycerol_kinase_sf"/>
</dbReference>
<evidence type="ECO:0000313" key="4">
    <source>
        <dbReference type="Proteomes" id="UP001233172"/>
    </source>
</evidence>
<dbReference type="InterPro" id="IPR017438">
    <property type="entry name" value="ATP-NAD_kinase_N"/>
</dbReference>
<keyword evidence="4" id="KW-1185">Reference proteome</keyword>
<evidence type="ECO:0000256" key="1">
    <source>
        <dbReference type="SAM" id="MobiDB-lite"/>
    </source>
</evidence>
<comment type="caution">
    <text evidence="3">The sequence shown here is derived from an EMBL/GenBank/DDBJ whole genome shotgun (WGS) entry which is preliminary data.</text>
</comment>
<dbReference type="InterPro" id="IPR050187">
    <property type="entry name" value="Lipid_Phosphate_FormReg"/>
</dbReference>
<dbReference type="PANTHER" id="PTHR12358">
    <property type="entry name" value="SPHINGOSINE KINASE"/>
    <property type="match status" value="1"/>
</dbReference>
<dbReference type="PANTHER" id="PTHR12358:SF26">
    <property type="entry name" value="CERAMIDE KINASE-LIKE PROTEIN"/>
    <property type="match status" value="1"/>
</dbReference>
<dbReference type="SUPFAM" id="SSF111331">
    <property type="entry name" value="NAD kinase/diacylglycerol kinase-like"/>
    <property type="match status" value="1"/>
</dbReference>
<feature type="domain" description="DAGKc" evidence="2">
    <location>
        <begin position="194"/>
        <end position="343"/>
    </location>
</feature>
<dbReference type="Gene3D" id="3.40.50.10330">
    <property type="entry name" value="Probable inorganic polyphosphate/atp-NAD kinase, domain 1"/>
    <property type="match status" value="1"/>
</dbReference>
<dbReference type="SMART" id="SM00046">
    <property type="entry name" value="DAGKc"/>
    <property type="match status" value="1"/>
</dbReference>
<name>A0AAD8BDS4_BIOPF</name>
<reference evidence="3" key="2">
    <citation type="submission" date="2023-04" db="EMBL/GenBank/DDBJ databases">
        <authorList>
            <person name="Bu L."/>
            <person name="Lu L."/>
            <person name="Laidemitt M.R."/>
            <person name="Zhang S.M."/>
            <person name="Mutuku M."/>
            <person name="Mkoji G."/>
            <person name="Steinauer M."/>
            <person name="Loker E.S."/>
        </authorList>
    </citation>
    <scope>NUCLEOTIDE SEQUENCE</scope>
    <source>
        <strain evidence="3">KasaAsao</strain>
        <tissue evidence="3">Whole Snail</tissue>
    </source>
</reference>
<feature type="region of interest" description="Disordered" evidence="1">
    <location>
        <begin position="584"/>
        <end position="620"/>
    </location>
</feature>
<dbReference type="InterPro" id="IPR001206">
    <property type="entry name" value="Diacylglycerol_kinase_cat_dom"/>
</dbReference>